<name>A0A0A8ZMD1_ARUDO</name>
<reference evidence="1" key="1">
    <citation type="submission" date="2014-09" db="EMBL/GenBank/DDBJ databases">
        <authorList>
            <person name="Magalhaes I.L.F."/>
            <person name="Oliveira U."/>
            <person name="Santos F.R."/>
            <person name="Vidigal T.H.D.A."/>
            <person name="Brescovit A.D."/>
            <person name="Santos A.J."/>
        </authorList>
    </citation>
    <scope>NUCLEOTIDE SEQUENCE</scope>
    <source>
        <tissue evidence="1">Shoot tissue taken approximately 20 cm above the soil surface</tissue>
    </source>
</reference>
<dbReference type="EMBL" id="GBRH01259042">
    <property type="protein sequence ID" value="JAD38853.1"/>
    <property type="molecule type" value="Transcribed_RNA"/>
</dbReference>
<dbReference type="AlphaFoldDB" id="A0A0A8ZMD1"/>
<organism evidence="1">
    <name type="scientific">Arundo donax</name>
    <name type="common">Giant reed</name>
    <name type="synonym">Donax arundinaceus</name>
    <dbReference type="NCBI Taxonomy" id="35708"/>
    <lineage>
        <taxon>Eukaryota</taxon>
        <taxon>Viridiplantae</taxon>
        <taxon>Streptophyta</taxon>
        <taxon>Embryophyta</taxon>
        <taxon>Tracheophyta</taxon>
        <taxon>Spermatophyta</taxon>
        <taxon>Magnoliopsida</taxon>
        <taxon>Liliopsida</taxon>
        <taxon>Poales</taxon>
        <taxon>Poaceae</taxon>
        <taxon>PACMAD clade</taxon>
        <taxon>Arundinoideae</taxon>
        <taxon>Arundineae</taxon>
        <taxon>Arundo</taxon>
    </lineage>
</organism>
<accession>A0A0A8ZMD1</accession>
<proteinExistence type="predicted"/>
<protein>
    <submittedName>
        <fullName evidence="1">Uncharacterized protein</fullName>
    </submittedName>
</protein>
<reference evidence="1" key="2">
    <citation type="journal article" date="2015" name="Data Brief">
        <title>Shoot transcriptome of the giant reed, Arundo donax.</title>
        <authorList>
            <person name="Barrero R.A."/>
            <person name="Guerrero F.D."/>
            <person name="Moolhuijzen P."/>
            <person name="Goolsby J.A."/>
            <person name="Tidwell J."/>
            <person name="Bellgard S.E."/>
            <person name="Bellgard M.I."/>
        </authorList>
    </citation>
    <scope>NUCLEOTIDE SEQUENCE</scope>
    <source>
        <tissue evidence="1">Shoot tissue taken approximately 20 cm above the soil surface</tissue>
    </source>
</reference>
<evidence type="ECO:0000313" key="1">
    <source>
        <dbReference type="EMBL" id="JAD38853.1"/>
    </source>
</evidence>
<sequence>MVFFYLFQILALEKIDEISLVAPAVAKSFCSGDGSDYICFCGQKCVLIVY</sequence>